<evidence type="ECO:0000259" key="3">
    <source>
        <dbReference type="Pfam" id="PF02562"/>
    </source>
</evidence>
<dbReference type="Pfam" id="PF02562">
    <property type="entry name" value="PhoH"/>
    <property type="match status" value="1"/>
</dbReference>
<evidence type="ECO:0000256" key="1">
    <source>
        <dbReference type="ARBA" id="ARBA00022741"/>
    </source>
</evidence>
<name>A0A7S5QY02_9CAUD</name>
<reference evidence="4" key="1">
    <citation type="submission" date="2020-01" db="EMBL/GenBank/DDBJ databases">
        <title>Patterns of diversity and host range of bacteriophage communities associated with bean-nodulatin bacteria.</title>
        <authorList>
            <person name="Vann Cauwenberghe J."/>
            <person name="Santamaria R.I."/>
            <person name="Bustos P."/>
            <person name="Juarez S."/>
            <person name="Gonzalez V."/>
        </authorList>
    </citation>
    <scope>NUCLEOTIDE SEQUENCE</scope>
</reference>
<gene>
    <name evidence="4" type="ORF">EVB55_056</name>
</gene>
<dbReference type="Gene3D" id="3.40.50.300">
    <property type="entry name" value="P-loop containing nucleotide triphosphate hydrolases"/>
    <property type="match status" value="1"/>
</dbReference>
<keyword evidence="5" id="KW-1185">Reference proteome</keyword>
<evidence type="ECO:0000313" key="4">
    <source>
        <dbReference type="EMBL" id="QIG67991.1"/>
    </source>
</evidence>
<proteinExistence type="predicted"/>
<dbReference type="SUPFAM" id="SSF52540">
    <property type="entry name" value="P-loop containing nucleoside triphosphate hydrolases"/>
    <property type="match status" value="1"/>
</dbReference>
<dbReference type="InterPro" id="IPR027417">
    <property type="entry name" value="P-loop_NTPase"/>
</dbReference>
<dbReference type="GO" id="GO:0005524">
    <property type="term" value="F:ATP binding"/>
    <property type="evidence" value="ECO:0007669"/>
    <property type="project" value="UniProtKB-KW"/>
</dbReference>
<dbReference type="Proteomes" id="UP000605518">
    <property type="component" value="Segment"/>
</dbReference>
<dbReference type="PANTHER" id="PTHR30473">
    <property type="entry name" value="PROTEIN PHOH"/>
    <property type="match status" value="1"/>
</dbReference>
<keyword evidence="1" id="KW-0547">Nucleotide-binding</keyword>
<accession>A0A7S5QY02</accession>
<evidence type="ECO:0000256" key="2">
    <source>
        <dbReference type="ARBA" id="ARBA00022840"/>
    </source>
</evidence>
<sequence>MSKKPAPASDAAPSSPLQKFINANTSYHTRPSETRIVISARNERQKQYLRSLHNNDVTIGYGAPGTGKTFLPAVTALDDLVNERKRKIVIIRPSVEVDGENDIGALPGDILGKYGPQVKPVTDTLVKYLGLNKLTQLLMNEVIEIVPIAFIRGRSFDHTWVLFDEAQNASKSAMKAVLTRKGENCKIAISGDIKQSDRDSNNGLEDLLHRLEVRPLPQFGLVEFTKHDIERDKDSPIIKDVLDLYDMWIPPIL</sequence>
<organism evidence="4 5">
    <name type="scientific">Rhizobium phage RHph_Y68</name>
    <dbReference type="NCBI Taxonomy" id="2509787"/>
    <lineage>
        <taxon>Viruses</taxon>
        <taxon>Duplodnaviria</taxon>
        <taxon>Heunggongvirae</taxon>
        <taxon>Uroviricota</taxon>
        <taxon>Caudoviricetes</taxon>
        <taxon>Pootjesviridae</taxon>
        <taxon>Staniewskivirinae</taxon>
        <taxon>Trinifflemingvirus</taxon>
        <taxon>Trinifflemingvirus Y68</taxon>
    </lineage>
</organism>
<evidence type="ECO:0000313" key="5">
    <source>
        <dbReference type="Proteomes" id="UP000605518"/>
    </source>
</evidence>
<feature type="domain" description="PhoH-like protein" evidence="3">
    <location>
        <begin position="38"/>
        <end position="242"/>
    </location>
</feature>
<dbReference type="EMBL" id="MN988486">
    <property type="protein sequence ID" value="QIG67991.1"/>
    <property type="molecule type" value="Genomic_DNA"/>
</dbReference>
<dbReference type="InterPro" id="IPR051451">
    <property type="entry name" value="PhoH2-like"/>
</dbReference>
<dbReference type="PANTHER" id="PTHR30473:SF3">
    <property type="entry name" value="PROTEIN PHOH"/>
    <property type="match status" value="1"/>
</dbReference>
<dbReference type="InterPro" id="IPR003714">
    <property type="entry name" value="PhoH"/>
</dbReference>
<protein>
    <submittedName>
        <fullName evidence="4">Phosphate starvation-inducible protein</fullName>
    </submittedName>
</protein>
<keyword evidence="2" id="KW-0067">ATP-binding</keyword>